<evidence type="ECO:0000256" key="5">
    <source>
        <dbReference type="ARBA" id="ARBA00022777"/>
    </source>
</evidence>
<keyword evidence="5 9" id="KW-0418">Kinase</keyword>
<evidence type="ECO:0000256" key="1">
    <source>
        <dbReference type="ARBA" id="ARBA00022518"/>
    </source>
</evidence>
<dbReference type="Gene3D" id="3.40.50.300">
    <property type="entry name" value="P-loop containing nucleotide triphosphate hydrolases"/>
    <property type="match status" value="1"/>
</dbReference>
<evidence type="ECO:0000256" key="6">
    <source>
        <dbReference type="ARBA" id="ARBA00022840"/>
    </source>
</evidence>
<dbReference type="GO" id="GO:0005524">
    <property type="term" value="F:ATP binding"/>
    <property type="evidence" value="ECO:0007669"/>
    <property type="project" value="UniProtKB-KW"/>
</dbReference>
<feature type="domain" description="Herpesvirus thymidine kinase C-terminal" evidence="8">
    <location>
        <begin position="576"/>
        <end position="608"/>
    </location>
</feature>
<keyword evidence="6" id="KW-0067">ATP-binding</keyword>
<evidence type="ECO:0000313" key="9">
    <source>
        <dbReference type="EMBL" id="BBB06470.1"/>
    </source>
</evidence>
<evidence type="ECO:0000313" key="10">
    <source>
        <dbReference type="Proteomes" id="UP000289908"/>
    </source>
</evidence>
<dbReference type="InterPro" id="IPR027417">
    <property type="entry name" value="P-loop_NTPase"/>
</dbReference>
<keyword evidence="4" id="KW-0547">Nucleotide-binding</keyword>
<feature type="compositionally biased region" description="Basic and acidic residues" evidence="7">
    <location>
        <begin position="1"/>
        <end position="10"/>
    </location>
</feature>
<dbReference type="HAMAP" id="MF_04029">
    <property type="entry name" value="HSV_KITH"/>
    <property type="match status" value="1"/>
</dbReference>
<dbReference type="GO" id="GO:0006230">
    <property type="term" value="P:TMP biosynthetic process"/>
    <property type="evidence" value="ECO:0007669"/>
    <property type="project" value="InterPro"/>
</dbReference>
<evidence type="ECO:0000259" key="8">
    <source>
        <dbReference type="Pfam" id="PF08465"/>
    </source>
</evidence>
<evidence type="ECO:0000256" key="4">
    <source>
        <dbReference type="ARBA" id="ARBA00022741"/>
    </source>
</evidence>
<dbReference type="SUPFAM" id="SSF52540">
    <property type="entry name" value="P-loop containing nucleoside triphosphate hydrolases"/>
    <property type="match status" value="1"/>
</dbReference>
<feature type="region of interest" description="Disordered" evidence="7">
    <location>
        <begin position="1"/>
        <end position="116"/>
    </location>
</feature>
<dbReference type="GO" id="GO:0004797">
    <property type="term" value="F:thymidine kinase activity"/>
    <property type="evidence" value="ECO:0007669"/>
    <property type="project" value="InterPro"/>
</dbReference>
<dbReference type="InterPro" id="IPR001889">
    <property type="entry name" value="Herpes_TK"/>
</dbReference>
<protein>
    <submittedName>
        <fullName evidence="9">Thymidine kinase</fullName>
    </submittedName>
</protein>
<evidence type="ECO:0000256" key="3">
    <source>
        <dbReference type="ARBA" id="ARBA00022679"/>
    </source>
</evidence>
<proteinExistence type="inferred from homology"/>
<dbReference type="GO" id="GO:0071897">
    <property type="term" value="P:DNA biosynthetic process"/>
    <property type="evidence" value="ECO:0007669"/>
    <property type="project" value="UniProtKB-KW"/>
</dbReference>
<dbReference type="KEGG" id="vg:41701531"/>
<dbReference type="Pfam" id="PF00693">
    <property type="entry name" value="Herpes_TK"/>
    <property type="match status" value="1"/>
</dbReference>
<sequence length="617" mass="69897">MAEGGRRNSSDDELPWNTNFAGKWRKLDEDPDSDETGSTSTGEDFEWEEMMVKASEDNLPGDGSKTPSVSRRTPPKKPPRVEPVDTLRPDEKPTPIRFKGLVKYPQNGNYDTPRSHRLIKCPQSEIYDTPRPQGLVQYNQPEIYDSPKRPMLAARDFFGNTVERLPSDSESDDDSNTAPSDGGRGWIPTAGTAPQMNRESPELLRNCQFVNRYNQDQARSSDARPKTKTRGGFVKSKNWFQYRLKPTKLASMKDLSGSIKSLMNIKIDTDKPLVPQANPRDVMGAVCGSSLCPSFRNTFFLYLEGSMGIGKTSLIKHLREVSGDNVISFTEPMVYWREVYDDCVKSIYKCCRPSNVGKKTTSSKILSTQMKFMTPLKCLQTSTRRFLKTGEPLQHKVPGDNWVIFDRHIMSPTLVFPLVFLKNGYLSFEHFMSIVSNFRAHEGDIIGLLCMADEDNLKMIKKRNRKGEEGVSSSYLKDVSQAFHSCYCTWLLLRYFSPEDMVSVCCCDVTLSELCIMKSMSNEKHETALSLFTKSIFGVISDVIQPFKSNCTIIEICLTLFLELKKLEFIVVNASEYIGDIPGVWTSVYMQAFKNRAIKTQTTDWTGLKAFARSYNS</sequence>
<dbReference type="EMBL" id="LC333428">
    <property type="protein sequence ID" value="BBB06470.1"/>
    <property type="molecule type" value="Genomic_DNA"/>
</dbReference>
<name>A0A2Z5U7A6_9GAMA</name>
<dbReference type="Proteomes" id="UP000289908">
    <property type="component" value="Segment"/>
</dbReference>
<keyword evidence="1" id="KW-0244">Early protein</keyword>
<feature type="region of interest" description="Disordered" evidence="7">
    <location>
        <begin position="163"/>
        <end position="199"/>
    </location>
</feature>
<feature type="compositionally biased region" description="Basic and acidic residues" evidence="7">
    <location>
        <begin position="79"/>
        <end position="94"/>
    </location>
</feature>
<organism evidence="9">
    <name type="scientific">Rhinolophus gammaherpesvirus 1</name>
    <dbReference type="NCBI Taxonomy" id="2054179"/>
    <lineage>
        <taxon>Viruses</taxon>
        <taxon>Duplodnaviria</taxon>
        <taxon>Heunggongvirae</taxon>
        <taxon>Peploviricota</taxon>
        <taxon>Herviviricetes</taxon>
        <taxon>Herpesvirales</taxon>
        <taxon>Orthoherpesviridae</taxon>
        <taxon>Gammaherpesvirinae</taxon>
        <taxon>Percavirus</taxon>
        <taxon>Percavirus rhinolophidgamma1</taxon>
    </lineage>
</organism>
<dbReference type="GeneID" id="41701531"/>
<dbReference type="Pfam" id="PF08465">
    <property type="entry name" value="Herpes_TK_C"/>
    <property type="match status" value="1"/>
</dbReference>
<dbReference type="RefSeq" id="YP_009551831.1">
    <property type="nucleotide sequence ID" value="NC_040539.1"/>
</dbReference>
<evidence type="ECO:0000256" key="2">
    <source>
        <dbReference type="ARBA" id="ARBA00022634"/>
    </source>
</evidence>
<dbReference type="OrthoDB" id="7738at10239"/>
<accession>A0A2Z5U7A6</accession>
<keyword evidence="10" id="KW-1185">Reference proteome</keyword>
<keyword evidence="2" id="KW-0237">DNA synthesis</keyword>
<keyword evidence="3" id="KW-0808">Transferase</keyword>
<gene>
    <name evidence="9" type="primary">ORF24</name>
</gene>
<dbReference type="InterPro" id="IPR013672">
    <property type="entry name" value="Herpes_TK_C"/>
</dbReference>
<evidence type="ECO:0000256" key="7">
    <source>
        <dbReference type="SAM" id="MobiDB-lite"/>
    </source>
</evidence>
<reference evidence="9" key="1">
    <citation type="submission" date="2017-11" db="EMBL/GenBank/DDBJ databases">
        <title>Complete genome of Rhinolophus gammaherpesvirus-1.</title>
        <authorList>
            <person name="Maeda K."/>
            <person name="Noguchi K."/>
        </authorList>
    </citation>
    <scope>NUCLEOTIDE SEQUENCE [LARGE SCALE GENOMIC DNA]</scope>
    <source>
        <strain evidence="9">BV1</strain>
    </source>
</reference>